<evidence type="ECO:0000313" key="3">
    <source>
        <dbReference type="Proteomes" id="UP000815325"/>
    </source>
</evidence>
<evidence type="ECO:0000313" key="2">
    <source>
        <dbReference type="EMBL" id="KAF5840553.1"/>
    </source>
</evidence>
<reference evidence="2" key="1">
    <citation type="submission" date="2017-08" db="EMBL/GenBank/DDBJ databases">
        <authorList>
            <person name="Polle J.E."/>
            <person name="Barry K."/>
            <person name="Cushman J."/>
            <person name="Schmutz J."/>
            <person name="Tran D."/>
            <person name="Hathwaick L.T."/>
            <person name="Yim W.C."/>
            <person name="Jenkins J."/>
            <person name="Mckie-Krisberg Z.M."/>
            <person name="Prochnik S."/>
            <person name="Lindquist E."/>
            <person name="Dockter R.B."/>
            <person name="Adam C."/>
            <person name="Molina H."/>
            <person name="Bunkerborg J."/>
            <person name="Jin E."/>
            <person name="Buchheim M."/>
            <person name="Magnuson J."/>
        </authorList>
    </citation>
    <scope>NUCLEOTIDE SEQUENCE</scope>
    <source>
        <strain evidence="2">CCAP 19/18</strain>
    </source>
</reference>
<feature type="compositionally biased region" description="Polar residues" evidence="1">
    <location>
        <begin position="106"/>
        <end position="123"/>
    </location>
</feature>
<protein>
    <submittedName>
        <fullName evidence="2">Uncharacterized protein</fullName>
    </submittedName>
</protein>
<dbReference type="EMBL" id="MU069510">
    <property type="protein sequence ID" value="KAF5840553.1"/>
    <property type="molecule type" value="Genomic_DNA"/>
</dbReference>
<accession>A0ABQ7H118</accession>
<feature type="compositionally biased region" description="Polar residues" evidence="1">
    <location>
        <begin position="47"/>
        <end position="63"/>
    </location>
</feature>
<evidence type="ECO:0000256" key="1">
    <source>
        <dbReference type="SAM" id="MobiDB-lite"/>
    </source>
</evidence>
<gene>
    <name evidence="2" type="ORF">DUNSADRAFT_16351</name>
</gene>
<proteinExistence type="predicted"/>
<feature type="non-terminal residue" evidence="2">
    <location>
        <position position="1"/>
    </location>
</feature>
<feature type="region of interest" description="Disordered" evidence="1">
    <location>
        <begin position="39"/>
        <end position="241"/>
    </location>
</feature>
<comment type="caution">
    <text evidence="2">The sequence shown here is derived from an EMBL/GenBank/DDBJ whole genome shotgun (WGS) entry which is preliminary data.</text>
</comment>
<name>A0ABQ7H118_DUNSA</name>
<feature type="compositionally biased region" description="Polar residues" evidence="1">
    <location>
        <begin position="76"/>
        <end position="93"/>
    </location>
</feature>
<organism evidence="2 3">
    <name type="scientific">Dunaliella salina</name>
    <name type="common">Green alga</name>
    <name type="synonym">Protococcus salinus</name>
    <dbReference type="NCBI Taxonomy" id="3046"/>
    <lineage>
        <taxon>Eukaryota</taxon>
        <taxon>Viridiplantae</taxon>
        <taxon>Chlorophyta</taxon>
        <taxon>core chlorophytes</taxon>
        <taxon>Chlorophyceae</taxon>
        <taxon>CS clade</taxon>
        <taxon>Chlamydomonadales</taxon>
        <taxon>Dunaliellaceae</taxon>
        <taxon>Dunaliella</taxon>
    </lineage>
</organism>
<sequence length="368" mass="39194">AAFVLLAGVLLLLLNLRIFYLQNPLQAGVLQRLEHPHPAVSRDPRISLSQSASGHQTLSQPALSQPALGHPALSHPTKNQPASSHPALSQPAFSQPALGHPALSHPTKNQPASSHPALSQPALSQPALGHPALSHPAKNQPASGHPALSQPALSQPALGHPALSHPTKNQPASGHPALSQPALSQPALGHHALSHPTKNQPAVGHPALSQPALGHPALSHPTQIQPAVGHPHPYTAAHGPADQQAFPYKNALNSTELLAALTKEQAVHETQGKGYLAMCVVARDVHRDIREWVLTHLFMGVEKIFVNDHNSKPAMQEELQDFISAGLVEYQLLECFDYSAALFGDFMHVHMGPPSPKWRLAMLALAKE</sequence>
<dbReference type="Proteomes" id="UP000815325">
    <property type="component" value="Unassembled WGS sequence"/>
</dbReference>
<keyword evidence="3" id="KW-1185">Reference proteome</keyword>